<organism evidence="1 2">
    <name type="scientific">Portunus trituberculatus</name>
    <name type="common">Swimming crab</name>
    <name type="synonym">Neptunus trituberculatus</name>
    <dbReference type="NCBI Taxonomy" id="210409"/>
    <lineage>
        <taxon>Eukaryota</taxon>
        <taxon>Metazoa</taxon>
        <taxon>Ecdysozoa</taxon>
        <taxon>Arthropoda</taxon>
        <taxon>Crustacea</taxon>
        <taxon>Multicrustacea</taxon>
        <taxon>Malacostraca</taxon>
        <taxon>Eumalacostraca</taxon>
        <taxon>Eucarida</taxon>
        <taxon>Decapoda</taxon>
        <taxon>Pleocyemata</taxon>
        <taxon>Brachyura</taxon>
        <taxon>Eubrachyura</taxon>
        <taxon>Portunoidea</taxon>
        <taxon>Portunidae</taxon>
        <taxon>Portuninae</taxon>
        <taxon>Portunus</taxon>
    </lineage>
</organism>
<dbReference type="EMBL" id="VSRR010113107">
    <property type="protein sequence ID" value="MPC98221.1"/>
    <property type="molecule type" value="Genomic_DNA"/>
</dbReference>
<accession>A0A5B7JJI5</accession>
<evidence type="ECO:0000313" key="2">
    <source>
        <dbReference type="Proteomes" id="UP000324222"/>
    </source>
</evidence>
<name>A0A5B7JJI5_PORTR</name>
<sequence length="78" mass="8482">MASVHPCSGRVLLSFCEEYVAEKQDKPPRLRHMSLGFISGTQTKLHKSLLKPASAAAPGLTRTAAAGGVWPERDKETY</sequence>
<reference evidence="1 2" key="1">
    <citation type="submission" date="2019-05" db="EMBL/GenBank/DDBJ databases">
        <title>Another draft genome of Portunus trituberculatus and its Hox gene families provides insights of decapod evolution.</title>
        <authorList>
            <person name="Jeong J.-H."/>
            <person name="Song I."/>
            <person name="Kim S."/>
            <person name="Choi T."/>
            <person name="Kim D."/>
            <person name="Ryu S."/>
            <person name="Kim W."/>
        </authorList>
    </citation>
    <scope>NUCLEOTIDE SEQUENCE [LARGE SCALE GENOMIC DNA]</scope>
    <source>
        <tissue evidence="1">Muscle</tissue>
    </source>
</reference>
<comment type="caution">
    <text evidence="1">The sequence shown here is derived from an EMBL/GenBank/DDBJ whole genome shotgun (WGS) entry which is preliminary data.</text>
</comment>
<dbReference type="Proteomes" id="UP000324222">
    <property type="component" value="Unassembled WGS sequence"/>
</dbReference>
<protein>
    <submittedName>
        <fullName evidence="1">Uncharacterized protein</fullName>
    </submittedName>
</protein>
<gene>
    <name evidence="1" type="ORF">E2C01_093579</name>
</gene>
<keyword evidence="2" id="KW-1185">Reference proteome</keyword>
<proteinExistence type="predicted"/>
<evidence type="ECO:0000313" key="1">
    <source>
        <dbReference type="EMBL" id="MPC98221.1"/>
    </source>
</evidence>
<dbReference type="AlphaFoldDB" id="A0A5B7JJI5"/>